<feature type="transmembrane region" description="Helical" evidence="6">
    <location>
        <begin position="47"/>
        <end position="65"/>
    </location>
</feature>
<feature type="transmembrane region" description="Helical" evidence="6">
    <location>
        <begin position="99"/>
        <end position="120"/>
    </location>
</feature>
<dbReference type="CDD" id="cd17324">
    <property type="entry name" value="MFS_NepI_like"/>
    <property type="match status" value="1"/>
</dbReference>
<proteinExistence type="predicted"/>
<dbReference type="STRING" id="416944.SAMN05421548_11929"/>
<feature type="transmembrane region" description="Helical" evidence="6">
    <location>
        <begin position="72"/>
        <end position="93"/>
    </location>
</feature>
<feature type="transmembrane region" description="Helical" evidence="6">
    <location>
        <begin position="290"/>
        <end position="308"/>
    </location>
</feature>
<keyword evidence="3 6" id="KW-0812">Transmembrane</keyword>
<reference evidence="9" key="1">
    <citation type="submission" date="2016-09" db="EMBL/GenBank/DDBJ databases">
        <authorList>
            <person name="Varghese N."/>
            <person name="Submissions S."/>
        </authorList>
    </citation>
    <scope>NUCLEOTIDE SEQUENCE [LARGE SCALE GENOMIC DNA]</scope>
    <source>
        <strain evidence="9">TNe-862</strain>
    </source>
</reference>
<evidence type="ECO:0000256" key="4">
    <source>
        <dbReference type="ARBA" id="ARBA00022989"/>
    </source>
</evidence>
<keyword evidence="2" id="KW-1003">Cell membrane</keyword>
<dbReference type="Pfam" id="PF07690">
    <property type="entry name" value="MFS_1"/>
    <property type="match status" value="1"/>
</dbReference>
<dbReference type="InterPro" id="IPR036259">
    <property type="entry name" value="MFS_trans_sf"/>
</dbReference>
<dbReference type="PANTHER" id="PTHR43124">
    <property type="entry name" value="PURINE EFFLUX PUMP PBUE"/>
    <property type="match status" value="1"/>
</dbReference>
<dbReference type="PROSITE" id="PS50850">
    <property type="entry name" value="MFS"/>
    <property type="match status" value="1"/>
</dbReference>
<keyword evidence="5 6" id="KW-0472">Membrane</keyword>
<evidence type="ECO:0000256" key="5">
    <source>
        <dbReference type="ARBA" id="ARBA00023136"/>
    </source>
</evidence>
<feature type="transmembrane region" description="Helical" evidence="6">
    <location>
        <begin position="127"/>
        <end position="150"/>
    </location>
</feature>
<dbReference type="RefSeq" id="WP_092000121.1">
    <property type="nucleotide sequence ID" value="NZ_FMYQ01000019.1"/>
</dbReference>
<gene>
    <name evidence="8" type="ORF">SAMN05421548_11929</name>
</gene>
<evidence type="ECO:0000256" key="3">
    <source>
        <dbReference type="ARBA" id="ARBA00022692"/>
    </source>
</evidence>
<feature type="transmembrane region" description="Helical" evidence="6">
    <location>
        <begin position="199"/>
        <end position="222"/>
    </location>
</feature>
<feature type="transmembrane region" description="Helical" evidence="6">
    <location>
        <begin position="267"/>
        <end position="284"/>
    </location>
</feature>
<dbReference type="InterPro" id="IPR011701">
    <property type="entry name" value="MFS"/>
</dbReference>
<name>A0A1G6UJJ0_9BURK</name>
<evidence type="ECO:0000256" key="6">
    <source>
        <dbReference type="SAM" id="Phobius"/>
    </source>
</evidence>
<feature type="transmembrane region" description="Helical" evidence="6">
    <location>
        <begin position="156"/>
        <end position="178"/>
    </location>
</feature>
<feature type="transmembrane region" description="Helical" evidence="6">
    <location>
        <begin position="356"/>
        <end position="375"/>
    </location>
</feature>
<protein>
    <submittedName>
        <fullName evidence="8">Predicted arabinose efflux permease, MFS family</fullName>
    </submittedName>
</protein>
<evidence type="ECO:0000256" key="2">
    <source>
        <dbReference type="ARBA" id="ARBA00022475"/>
    </source>
</evidence>
<feature type="domain" description="Major facilitator superfamily (MFS) profile" evidence="7">
    <location>
        <begin position="4"/>
        <end position="379"/>
    </location>
</feature>
<dbReference type="Proteomes" id="UP000198908">
    <property type="component" value="Unassembled WGS sequence"/>
</dbReference>
<organism evidence="8 9">
    <name type="scientific">Paraburkholderia lycopersici</name>
    <dbReference type="NCBI Taxonomy" id="416944"/>
    <lineage>
        <taxon>Bacteria</taxon>
        <taxon>Pseudomonadati</taxon>
        <taxon>Pseudomonadota</taxon>
        <taxon>Betaproteobacteria</taxon>
        <taxon>Burkholderiales</taxon>
        <taxon>Burkholderiaceae</taxon>
        <taxon>Paraburkholderia</taxon>
    </lineage>
</organism>
<dbReference type="InterPro" id="IPR050189">
    <property type="entry name" value="MFS_Efflux_Transporters"/>
</dbReference>
<feature type="transmembrane region" description="Helical" evidence="6">
    <location>
        <begin position="320"/>
        <end position="350"/>
    </location>
</feature>
<dbReference type="GO" id="GO:0005886">
    <property type="term" value="C:plasma membrane"/>
    <property type="evidence" value="ECO:0007669"/>
    <property type="project" value="UniProtKB-SubCell"/>
</dbReference>
<dbReference type="AlphaFoldDB" id="A0A1G6UJJ0"/>
<dbReference type="SUPFAM" id="SSF103473">
    <property type="entry name" value="MFS general substrate transporter"/>
    <property type="match status" value="1"/>
</dbReference>
<dbReference type="Gene3D" id="1.20.1250.20">
    <property type="entry name" value="MFS general substrate transporter like domains"/>
    <property type="match status" value="1"/>
</dbReference>
<dbReference type="InterPro" id="IPR020846">
    <property type="entry name" value="MFS_dom"/>
</dbReference>
<evidence type="ECO:0000313" key="8">
    <source>
        <dbReference type="EMBL" id="SDD41424.1"/>
    </source>
</evidence>
<evidence type="ECO:0000256" key="1">
    <source>
        <dbReference type="ARBA" id="ARBA00004651"/>
    </source>
</evidence>
<dbReference type="EMBL" id="FMYQ01000019">
    <property type="protein sequence ID" value="SDD41424.1"/>
    <property type="molecule type" value="Genomic_DNA"/>
</dbReference>
<dbReference type="OrthoDB" id="7029536at2"/>
<keyword evidence="9" id="KW-1185">Reference proteome</keyword>
<keyword evidence="4 6" id="KW-1133">Transmembrane helix</keyword>
<sequence length="394" mass="40112">MDRRLLVLALGMFALGTDSFVVAGILPQISRAFHASIGAAGQMTTAYALTYALLAPTIAALAAGVPRKKLMLVGLGLFVVSNLATTIVHGLGAALLSRVLAGVGAATFSPTATGAGAMLVPPERRGFALSIIVAGLTTATALGSPIGAVIGGLSDWRWTLVFVAALGAVAFIGVWALLPEMPLAPAITLGKRVAPIADSRVALTLATTLLAMSGIFTVYTYFSVVFDRAVGGQAIVLGVLLVMWGAAGTASNLLAGRLIDSIGSHKVIVLMLGLLVADIAAFPWTGAHVWSAALAIAVWGACGWGILVPQQHRLVTLAPAIAPVLIGLNTAGTYFGVTLAGIIGAAVIPVVGGHRLGFVAAALVAIALLVSELATRRIMTASRRQPVEIVSSVR</sequence>
<dbReference type="GO" id="GO:0022857">
    <property type="term" value="F:transmembrane transporter activity"/>
    <property type="evidence" value="ECO:0007669"/>
    <property type="project" value="InterPro"/>
</dbReference>
<evidence type="ECO:0000313" key="9">
    <source>
        <dbReference type="Proteomes" id="UP000198908"/>
    </source>
</evidence>
<comment type="subcellular location">
    <subcellularLocation>
        <location evidence="1">Cell membrane</location>
        <topology evidence="1">Multi-pass membrane protein</topology>
    </subcellularLocation>
</comment>
<dbReference type="PANTHER" id="PTHR43124:SF10">
    <property type="entry name" value="PURINE EFFLUX PUMP PBUE"/>
    <property type="match status" value="1"/>
</dbReference>
<feature type="transmembrane region" description="Helical" evidence="6">
    <location>
        <begin position="234"/>
        <end position="255"/>
    </location>
</feature>
<evidence type="ECO:0000259" key="7">
    <source>
        <dbReference type="PROSITE" id="PS50850"/>
    </source>
</evidence>
<accession>A0A1G6UJJ0</accession>